<sequence>MSHLTANKTKLLARVRRLAGQMVAIEKAITEDAGCATILHQVAGVRGAVSGLMDELIEDHVREHVAHPGLSADDRAAGAEELIAAIRRYAK</sequence>
<name>A0A164ATH8_9BRAD</name>
<dbReference type="RefSeq" id="WP_068729374.1">
    <property type="nucleotide sequence ID" value="NZ_LVYV01000001.1"/>
</dbReference>
<accession>A0A164ATH8</accession>
<dbReference type="InterPro" id="IPR038390">
    <property type="entry name" value="Metal_Tscrpt_repr_sf"/>
</dbReference>
<dbReference type="EMBL" id="LVYV01000001">
    <property type="protein sequence ID" value="KZD25277.1"/>
    <property type="molecule type" value="Genomic_DNA"/>
</dbReference>
<dbReference type="CDD" id="cd10153">
    <property type="entry name" value="RcnR-FrmR-like_DUF156"/>
    <property type="match status" value="1"/>
</dbReference>
<dbReference type="STRING" id="943830.A4A58_02165"/>
<dbReference type="GO" id="GO:0003677">
    <property type="term" value="F:DNA binding"/>
    <property type="evidence" value="ECO:0007669"/>
    <property type="project" value="InterPro"/>
</dbReference>
<dbReference type="Proteomes" id="UP000076574">
    <property type="component" value="Unassembled WGS sequence"/>
</dbReference>
<proteinExistence type="inferred from homology"/>
<dbReference type="Gene3D" id="1.20.58.1000">
    <property type="entry name" value="Metal-sensitive repressor, helix protomer"/>
    <property type="match status" value="1"/>
</dbReference>
<evidence type="ECO:0000256" key="1">
    <source>
        <dbReference type="ARBA" id="ARBA00005260"/>
    </source>
</evidence>
<dbReference type="OrthoDB" id="9806052at2"/>
<dbReference type="PANTHER" id="PTHR33677:SF5">
    <property type="entry name" value="TRANSCRIPTIONAL REPRESSOR FRMR"/>
    <property type="match status" value="1"/>
</dbReference>
<dbReference type="PANTHER" id="PTHR33677">
    <property type="entry name" value="TRANSCRIPTIONAL REPRESSOR FRMR-RELATED"/>
    <property type="match status" value="1"/>
</dbReference>
<dbReference type="AlphaFoldDB" id="A0A164ATH8"/>
<reference evidence="2 3" key="1">
    <citation type="submission" date="2016-03" db="EMBL/GenBank/DDBJ databases">
        <title>Microsymbionts genomes from the relict species Vavilovia formosa (Stev.) Fed.</title>
        <authorList>
            <person name="Kopat V."/>
            <person name="Chirak E."/>
            <person name="Kimeklis A."/>
            <person name="Andronov E."/>
        </authorList>
    </citation>
    <scope>NUCLEOTIDE SEQUENCE [LARGE SCALE GENOMIC DNA]</scope>
    <source>
        <strain evidence="2 3">Vaf07</strain>
    </source>
</reference>
<comment type="caution">
    <text evidence="2">The sequence shown here is derived from an EMBL/GenBank/DDBJ whole genome shotgun (WGS) entry which is preliminary data.</text>
</comment>
<organism evidence="2 3">
    <name type="scientific">Tardiphaga robiniae</name>
    <dbReference type="NCBI Taxonomy" id="943830"/>
    <lineage>
        <taxon>Bacteria</taxon>
        <taxon>Pseudomonadati</taxon>
        <taxon>Pseudomonadota</taxon>
        <taxon>Alphaproteobacteria</taxon>
        <taxon>Hyphomicrobiales</taxon>
        <taxon>Nitrobacteraceae</taxon>
        <taxon>Tardiphaga</taxon>
    </lineage>
</organism>
<comment type="similarity">
    <text evidence="1">Belongs to the FrmR/RcnR family.</text>
</comment>
<evidence type="ECO:0000313" key="2">
    <source>
        <dbReference type="EMBL" id="KZD25277.1"/>
    </source>
</evidence>
<dbReference type="GO" id="GO:0045892">
    <property type="term" value="P:negative regulation of DNA-templated transcription"/>
    <property type="evidence" value="ECO:0007669"/>
    <property type="project" value="UniProtKB-ARBA"/>
</dbReference>
<dbReference type="InterPro" id="IPR003735">
    <property type="entry name" value="Metal_Tscrpt_repr"/>
</dbReference>
<protein>
    <submittedName>
        <fullName evidence="2">Transcriptional regulator</fullName>
    </submittedName>
</protein>
<dbReference type="Pfam" id="PF02583">
    <property type="entry name" value="Trns_repr_metal"/>
    <property type="match status" value="1"/>
</dbReference>
<dbReference type="GO" id="GO:0046872">
    <property type="term" value="F:metal ion binding"/>
    <property type="evidence" value="ECO:0007669"/>
    <property type="project" value="InterPro"/>
</dbReference>
<gene>
    <name evidence="2" type="ORF">A4A58_02165</name>
</gene>
<keyword evidence="3" id="KW-1185">Reference proteome</keyword>
<evidence type="ECO:0000313" key="3">
    <source>
        <dbReference type="Proteomes" id="UP000076574"/>
    </source>
</evidence>